<feature type="transmembrane region" description="Helical" evidence="1">
    <location>
        <begin position="343"/>
        <end position="368"/>
    </location>
</feature>
<feature type="transmembrane region" description="Helical" evidence="1">
    <location>
        <begin position="476"/>
        <end position="494"/>
    </location>
</feature>
<sequence>MKKKLLRSITIMMRAMYAWLKHFASHENKPRGFLYRAGATVLCFVIGLFFLSLAHPISLFASSNHSQKIVMHAVAKGNSSSTIHAYVPGKGGVTSASMNAADPVTICYTNGNGNTGNTSTPDPITNLPQIKATGTATATTNEKDQLNGQQAPICEVPVDATCTSTLGADDALVGTNGLLNSTPAASTYSSGEIVTAEKSMLGIALALLVIPFALAGYQIMLSPFSARYANGVELVGRIIITAAAAAVSLYFIGLAIDFLNGLGATISTISFGTIDPQVIAILAKFFPFLAGLSNVHRTVAIGMPSGAWQCNVHQFLGNIFNLSVYNLEAANQQIDSASQAQKIYVATAHLISNLPNYILTLLTIVLAIQLTVRLVFVNAYIIISPLMIVVGALPGAEEIGPSIMRGWLRGFMGLLAVQFVQLFAAVASMLLFTTAQADFANDPWASSLVGTMIPIVSVMLVLNVPRLLNSSATSMIAQIASSISGSMTGIVLIIRGF</sequence>
<feature type="transmembrane region" description="Helical" evidence="1">
    <location>
        <begin position="407"/>
        <end position="432"/>
    </location>
</feature>
<keyword evidence="1" id="KW-1133">Transmembrane helix</keyword>
<feature type="transmembrane region" description="Helical" evidence="1">
    <location>
        <begin position="200"/>
        <end position="222"/>
    </location>
</feature>
<evidence type="ECO:0000313" key="3">
    <source>
        <dbReference type="Proteomes" id="UP000322530"/>
    </source>
</evidence>
<protein>
    <submittedName>
        <fullName evidence="2">Uncharacterized protein</fullName>
    </submittedName>
</protein>
<dbReference type="EMBL" id="BIXY01000003">
    <property type="protein sequence ID" value="GCF06799.1"/>
    <property type="molecule type" value="Genomic_DNA"/>
</dbReference>
<feature type="transmembrane region" description="Helical" evidence="1">
    <location>
        <begin position="234"/>
        <end position="256"/>
    </location>
</feature>
<feature type="transmembrane region" description="Helical" evidence="1">
    <location>
        <begin position="374"/>
        <end position="395"/>
    </location>
</feature>
<comment type="caution">
    <text evidence="2">The sequence shown here is derived from an EMBL/GenBank/DDBJ whole genome shotgun (WGS) entry which is preliminary data.</text>
</comment>
<organism evidence="2 3">
    <name type="scientific">Dictyobacter arantiisoli</name>
    <dbReference type="NCBI Taxonomy" id="2014874"/>
    <lineage>
        <taxon>Bacteria</taxon>
        <taxon>Bacillati</taxon>
        <taxon>Chloroflexota</taxon>
        <taxon>Ktedonobacteria</taxon>
        <taxon>Ktedonobacterales</taxon>
        <taxon>Dictyobacteraceae</taxon>
        <taxon>Dictyobacter</taxon>
    </lineage>
</organism>
<keyword evidence="1" id="KW-0472">Membrane</keyword>
<dbReference type="AlphaFoldDB" id="A0A5A5T763"/>
<gene>
    <name evidence="2" type="ORF">KDI_03630</name>
</gene>
<name>A0A5A5T763_9CHLR</name>
<dbReference type="RefSeq" id="WP_149399748.1">
    <property type="nucleotide sequence ID" value="NZ_BIXY01000003.1"/>
</dbReference>
<keyword evidence="3" id="KW-1185">Reference proteome</keyword>
<reference evidence="2 3" key="1">
    <citation type="submission" date="2019-01" db="EMBL/GenBank/DDBJ databases">
        <title>Draft genome sequence of Dictyobacter sp. Uno17.</title>
        <authorList>
            <person name="Wang C.M."/>
            <person name="Zheng Y."/>
            <person name="Sakai Y."/>
            <person name="Abe K."/>
            <person name="Yokota A."/>
            <person name="Yabe S."/>
        </authorList>
    </citation>
    <scope>NUCLEOTIDE SEQUENCE [LARGE SCALE GENOMIC DNA]</scope>
    <source>
        <strain evidence="2 3">Uno17</strain>
    </source>
</reference>
<dbReference type="Proteomes" id="UP000322530">
    <property type="component" value="Unassembled WGS sequence"/>
</dbReference>
<proteinExistence type="predicted"/>
<evidence type="ECO:0000256" key="1">
    <source>
        <dbReference type="SAM" id="Phobius"/>
    </source>
</evidence>
<keyword evidence="1" id="KW-0812">Transmembrane</keyword>
<accession>A0A5A5T763</accession>
<feature type="transmembrane region" description="Helical" evidence="1">
    <location>
        <begin position="444"/>
        <end position="464"/>
    </location>
</feature>
<evidence type="ECO:0000313" key="2">
    <source>
        <dbReference type="EMBL" id="GCF06799.1"/>
    </source>
</evidence>